<evidence type="ECO:0000256" key="25">
    <source>
        <dbReference type="SAM" id="MobiDB-lite"/>
    </source>
</evidence>
<feature type="transmembrane region" description="Helical" evidence="26">
    <location>
        <begin position="351"/>
        <end position="371"/>
    </location>
</feature>
<dbReference type="PANTHER" id="PTHR23512:SF3">
    <property type="entry name" value="MAJOR FACILITATOR SUPERFAMILY DOMAIN-CONTAINING PROTEIN 1"/>
    <property type="match status" value="1"/>
</dbReference>
<evidence type="ECO:0000313" key="28">
    <source>
        <dbReference type="EMBL" id="EAR83903.3"/>
    </source>
</evidence>
<evidence type="ECO:0000256" key="21">
    <source>
        <dbReference type="ARBA" id="ARBA00044985"/>
    </source>
</evidence>
<proteinExistence type="inferred from homology"/>
<comment type="catalytic activity">
    <reaction evidence="9">
        <text>L-histidyl-glycine(out) = L-histidyl-glycine(in)</text>
        <dbReference type="Rhea" id="RHEA:79395"/>
        <dbReference type="ChEBI" id="CHEBI:229957"/>
    </reaction>
</comment>
<gene>
    <name evidence="28" type="ORF">TTHERM_00773130</name>
</gene>
<dbReference type="Pfam" id="PF07690">
    <property type="entry name" value="MFS_1"/>
    <property type="match status" value="1"/>
</dbReference>
<evidence type="ECO:0000256" key="6">
    <source>
        <dbReference type="ARBA" id="ARBA00023136"/>
    </source>
</evidence>
<accession>I7MCG5</accession>
<comment type="catalytic activity">
    <reaction evidence="12">
        <text>L-lysyl-L-alpha-amino acid(out) = L-lysyl-L-alpha-amino acid(in)</text>
        <dbReference type="Rhea" id="RHEA:79387"/>
        <dbReference type="ChEBI" id="CHEBI:229965"/>
    </reaction>
</comment>
<protein>
    <recommendedName>
        <fullName evidence="21">Lysosomal dipeptide transporter MFSD1</fullName>
    </recommendedName>
    <alternativeName>
        <fullName evidence="22">Major facilitator superfamily domain-containing protein 1</fullName>
    </alternativeName>
</protein>
<organism evidence="28 29">
    <name type="scientific">Tetrahymena thermophila (strain SB210)</name>
    <dbReference type="NCBI Taxonomy" id="312017"/>
    <lineage>
        <taxon>Eukaryota</taxon>
        <taxon>Sar</taxon>
        <taxon>Alveolata</taxon>
        <taxon>Ciliophora</taxon>
        <taxon>Intramacronucleata</taxon>
        <taxon>Oligohymenophorea</taxon>
        <taxon>Hymenostomatida</taxon>
        <taxon>Tetrahymenina</taxon>
        <taxon>Tetrahymenidae</taxon>
        <taxon>Tetrahymena</taxon>
    </lineage>
</organism>
<evidence type="ECO:0000256" key="3">
    <source>
        <dbReference type="ARBA" id="ARBA00022448"/>
    </source>
</evidence>
<dbReference type="PROSITE" id="PS50850">
    <property type="entry name" value="MFS"/>
    <property type="match status" value="1"/>
</dbReference>
<dbReference type="STRING" id="312017.I7MCG5"/>
<keyword evidence="29" id="KW-1185">Reference proteome</keyword>
<feature type="transmembrane region" description="Helical" evidence="26">
    <location>
        <begin position="74"/>
        <end position="93"/>
    </location>
</feature>
<comment type="catalytic activity">
    <reaction evidence="18">
        <text>L-histidyl-L-alpha-amino acid(out) = L-histidyl-L-alpha-amino acid(in)</text>
        <dbReference type="Rhea" id="RHEA:79379"/>
        <dbReference type="ChEBI" id="CHEBI:229964"/>
    </reaction>
</comment>
<evidence type="ECO:0000256" key="17">
    <source>
        <dbReference type="ARBA" id="ARBA00044903"/>
    </source>
</evidence>
<feature type="transmembrane region" description="Helical" evidence="26">
    <location>
        <begin position="244"/>
        <end position="265"/>
    </location>
</feature>
<comment type="subcellular location">
    <subcellularLocation>
        <location evidence="1">Lysosome membrane</location>
        <topology evidence="1">Multi-pass membrane protein</topology>
    </subcellularLocation>
</comment>
<evidence type="ECO:0000256" key="20">
    <source>
        <dbReference type="ARBA" id="ARBA00044924"/>
    </source>
</evidence>
<dbReference type="InterPro" id="IPR036259">
    <property type="entry name" value="MFS_trans_sf"/>
</dbReference>
<evidence type="ECO:0000256" key="26">
    <source>
        <dbReference type="SAM" id="Phobius"/>
    </source>
</evidence>
<dbReference type="Gene3D" id="1.20.1250.20">
    <property type="entry name" value="MFS general substrate transporter like domains"/>
    <property type="match status" value="1"/>
</dbReference>
<dbReference type="InterPro" id="IPR011701">
    <property type="entry name" value="MFS"/>
</dbReference>
<evidence type="ECO:0000256" key="14">
    <source>
        <dbReference type="ARBA" id="ARBA00044898"/>
    </source>
</evidence>
<comment type="catalytic activity">
    <reaction evidence="20">
        <text>L-lysyl-glycine(out) = L-lysyl-glycine(in)</text>
        <dbReference type="Rhea" id="RHEA:79407"/>
        <dbReference type="ChEBI" id="CHEBI:191202"/>
    </reaction>
</comment>
<evidence type="ECO:0000256" key="8">
    <source>
        <dbReference type="ARBA" id="ARBA00044876"/>
    </source>
</evidence>
<dbReference type="Proteomes" id="UP000009168">
    <property type="component" value="Unassembled WGS sequence"/>
</dbReference>
<dbReference type="GeneID" id="7837354"/>
<evidence type="ECO:0000256" key="5">
    <source>
        <dbReference type="ARBA" id="ARBA00022989"/>
    </source>
</evidence>
<evidence type="ECO:0000256" key="4">
    <source>
        <dbReference type="ARBA" id="ARBA00022692"/>
    </source>
</evidence>
<dbReference type="RefSeq" id="XP_001031566.3">
    <property type="nucleotide sequence ID" value="XM_001031566.3"/>
</dbReference>
<dbReference type="InterPro" id="IPR052187">
    <property type="entry name" value="MFSD1"/>
</dbReference>
<comment type="catalytic activity">
    <reaction evidence="10">
        <text>L-alpha-aminoacyl-L-arginine(out) = L-alpha-aminoacyl-L-arginine(in)</text>
        <dbReference type="Rhea" id="RHEA:79367"/>
        <dbReference type="ChEBI" id="CHEBI:229968"/>
    </reaction>
</comment>
<feature type="transmembrane region" description="Helical" evidence="26">
    <location>
        <begin position="432"/>
        <end position="456"/>
    </location>
</feature>
<evidence type="ECO:0000256" key="10">
    <source>
        <dbReference type="ARBA" id="ARBA00044881"/>
    </source>
</evidence>
<comment type="subunit">
    <text evidence="24">Homodimer. Interacts with lysosomal protein GLMP (via lumenal domain); the interaction starts while both proteins are still in the endoplasmic reticulum and is required for stabilization of MFSD1 in lysosomes but has no direct effect on its targeting to lysosomes or transporter activity.</text>
</comment>
<keyword evidence="5 26" id="KW-1133">Transmembrane helix</keyword>
<evidence type="ECO:0000256" key="1">
    <source>
        <dbReference type="ARBA" id="ARBA00004155"/>
    </source>
</evidence>
<dbReference type="EMBL" id="GG662514">
    <property type="protein sequence ID" value="EAR83903.3"/>
    <property type="molecule type" value="Genomic_DNA"/>
</dbReference>
<comment type="catalytic activity">
    <reaction evidence="16">
        <text>L-lysyl-L-lysine(out) = L-lysyl-L-lysine(in)</text>
        <dbReference type="Rhea" id="RHEA:79403"/>
        <dbReference type="ChEBI" id="CHEBI:229956"/>
    </reaction>
</comment>
<evidence type="ECO:0000313" key="29">
    <source>
        <dbReference type="Proteomes" id="UP000009168"/>
    </source>
</evidence>
<evidence type="ECO:0000256" key="22">
    <source>
        <dbReference type="ARBA" id="ARBA00045018"/>
    </source>
</evidence>
<comment type="catalytic activity">
    <reaction evidence="11">
        <text>L-alpha-aminoacyl-L-histidine(out) = L-alpha-aminoacyl-L-histidine(in)</text>
        <dbReference type="Rhea" id="RHEA:79375"/>
        <dbReference type="ChEBI" id="CHEBI:229967"/>
    </reaction>
</comment>
<evidence type="ECO:0000256" key="2">
    <source>
        <dbReference type="ARBA" id="ARBA00008335"/>
    </source>
</evidence>
<evidence type="ECO:0000256" key="19">
    <source>
        <dbReference type="ARBA" id="ARBA00044919"/>
    </source>
</evidence>
<evidence type="ECO:0000256" key="7">
    <source>
        <dbReference type="ARBA" id="ARBA00023228"/>
    </source>
</evidence>
<feature type="transmembrane region" description="Helical" evidence="26">
    <location>
        <begin position="468"/>
        <end position="487"/>
    </location>
</feature>
<dbReference type="SUPFAM" id="SSF103473">
    <property type="entry name" value="MFS general substrate transporter"/>
    <property type="match status" value="1"/>
</dbReference>
<feature type="domain" description="Major facilitator superfamily (MFS) profile" evidence="27">
    <location>
        <begin position="80"/>
        <end position="492"/>
    </location>
</feature>
<dbReference type="InterPro" id="IPR020846">
    <property type="entry name" value="MFS_dom"/>
</dbReference>
<evidence type="ECO:0000256" key="15">
    <source>
        <dbReference type="ARBA" id="ARBA00044899"/>
    </source>
</evidence>
<comment type="catalytic activity">
    <reaction evidence="17">
        <text>L-arginyl-glycine(out) = L-arginyl-glycine(in)</text>
        <dbReference type="Rhea" id="RHEA:79391"/>
        <dbReference type="ChEBI" id="CHEBI:229955"/>
    </reaction>
</comment>
<comment type="catalytic activity">
    <reaction evidence="15">
        <text>L-arginyl-L-alpha-amino acid(out) = L-arginyl-L-alpha-amino acid(in)</text>
        <dbReference type="Rhea" id="RHEA:79371"/>
        <dbReference type="ChEBI" id="CHEBI:84315"/>
    </reaction>
</comment>
<dbReference type="GO" id="GO:0022857">
    <property type="term" value="F:transmembrane transporter activity"/>
    <property type="evidence" value="ECO:0007669"/>
    <property type="project" value="InterPro"/>
</dbReference>
<evidence type="ECO:0000256" key="11">
    <source>
        <dbReference type="ARBA" id="ARBA00044884"/>
    </source>
</evidence>
<evidence type="ECO:0000256" key="18">
    <source>
        <dbReference type="ARBA" id="ARBA00044912"/>
    </source>
</evidence>
<dbReference type="GO" id="GO:0005765">
    <property type="term" value="C:lysosomal membrane"/>
    <property type="evidence" value="ECO:0007669"/>
    <property type="project" value="UniProtKB-SubCell"/>
</dbReference>
<feature type="transmembrane region" description="Helical" evidence="26">
    <location>
        <begin position="120"/>
        <end position="140"/>
    </location>
</feature>
<dbReference type="PANTHER" id="PTHR23512">
    <property type="entry name" value="MAJOR FACILITATOR SUPERFAMILY DOMAIN-CONTAINING PROTEIN 1"/>
    <property type="match status" value="1"/>
</dbReference>
<comment type="catalytic activity">
    <reaction evidence="13">
        <text>L-alpha-aminoacyl-L-lysine(out) = L-alpha-aminoacyl-L-lysine(in)</text>
        <dbReference type="Rhea" id="RHEA:79383"/>
        <dbReference type="ChEBI" id="CHEBI:229966"/>
    </reaction>
</comment>
<keyword evidence="7" id="KW-0458">Lysosome</keyword>
<feature type="region of interest" description="Disordered" evidence="25">
    <location>
        <begin position="42"/>
        <end position="68"/>
    </location>
</feature>
<dbReference type="InParanoid" id="I7MCG5"/>
<feature type="compositionally biased region" description="Polar residues" evidence="25">
    <location>
        <begin position="42"/>
        <end position="52"/>
    </location>
</feature>
<feature type="transmembrane region" description="Helical" evidence="26">
    <location>
        <begin position="308"/>
        <end position="327"/>
    </location>
</feature>
<keyword evidence="4 26" id="KW-0812">Transmembrane</keyword>
<name>I7MCG5_TETTS</name>
<evidence type="ECO:0000259" key="27">
    <source>
        <dbReference type="PROSITE" id="PS50850"/>
    </source>
</evidence>
<comment type="catalytic activity">
    <reaction evidence="8">
        <text>L-lysyl-L-alanine(out) = L-lysyl-L-alanine(in)</text>
        <dbReference type="Rhea" id="RHEA:79399"/>
        <dbReference type="ChEBI" id="CHEBI:229954"/>
    </reaction>
</comment>
<dbReference type="AlphaFoldDB" id="I7MCG5"/>
<feature type="transmembrane region" description="Helical" evidence="26">
    <location>
        <begin position="378"/>
        <end position="395"/>
    </location>
</feature>
<keyword evidence="3" id="KW-0813">Transport</keyword>
<evidence type="ECO:0000256" key="24">
    <source>
        <dbReference type="ARBA" id="ARBA00046376"/>
    </source>
</evidence>
<evidence type="ECO:0000256" key="12">
    <source>
        <dbReference type="ARBA" id="ARBA00044891"/>
    </source>
</evidence>
<comment type="function">
    <text evidence="23">Lysosomal dipeptide uniporter that selectively exports lysine, arginine or histidine-containing dipeptides with a net positive charge from the lysosome lumen into the cytosol. Could play a role in a specific type of protein O-glycosylation indirectly regulating macrophages migration and tissue invasion. Also essential for liver homeostasis.</text>
</comment>
<feature type="transmembrane region" description="Helical" evidence="26">
    <location>
        <begin position="152"/>
        <end position="169"/>
    </location>
</feature>
<comment type="catalytic activity">
    <reaction evidence="14">
        <text>L-aspartyl-L-lysine(out) = L-aspartyl-L-lysine(in)</text>
        <dbReference type="Rhea" id="RHEA:79411"/>
        <dbReference type="ChEBI" id="CHEBI:229953"/>
    </reaction>
</comment>
<feature type="transmembrane region" description="Helical" evidence="26">
    <location>
        <begin position="203"/>
        <end position="224"/>
    </location>
</feature>
<dbReference type="KEGG" id="tet:TTHERM_00773130"/>
<feature type="transmembrane region" description="Helical" evidence="26">
    <location>
        <begin position="175"/>
        <end position="196"/>
    </location>
</feature>
<evidence type="ECO:0000256" key="23">
    <source>
        <dbReference type="ARBA" id="ARBA00045709"/>
    </source>
</evidence>
<evidence type="ECO:0000256" key="9">
    <source>
        <dbReference type="ARBA" id="ARBA00044878"/>
    </source>
</evidence>
<reference evidence="29" key="1">
    <citation type="journal article" date="2006" name="PLoS Biol.">
        <title>Macronuclear genome sequence of the ciliate Tetrahymena thermophila, a model eukaryote.</title>
        <authorList>
            <person name="Eisen J.A."/>
            <person name="Coyne R.S."/>
            <person name="Wu M."/>
            <person name="Wu D."/>
            <person name="Thiagarajan M."/>
            <person name="Wortman J.R."/>
            <person name="Badger J.H."/>
            <person name="Ren Q."/>
            <person name="Amedeo P."/>
            <person name="Jones K.M."/>
            <person name="Tallon L.J."/>
            <person name="Delcher A.L."/>
            <person name="Salzberg S.L."/>
            <person name="Silva J.C."/>
            <person name="Haas B.J."/>
            <person name="Majoros W.H."/>
            <person name="Farzad M."/>
            <person name="Carlton J.M."/>
            <person name="Smith R.K. Jr."/>
            <person name="Garg J."/>
            <person name="Pearlman R.E."/>
            <person name="Karrer K.M."/>
            <person name="Sun L."/>
            <person name="Manning G."/>
            <person name="Elde N.C."/>
            <person name="Turkewitz A.P."/>
            <person name="Asai D.J."/>
            <person name="Wilkes D.E."/>
            <person name="Wang Y."/>
            <person name="Cai H."/>
            <person name="Collins K."/>
            <person name="Stewart B.A."/>
            <person name="Lee S.R."/>
            <person name="Wilamowska K."/>
            <person name="Weinberg Z."/>
            <person name="Ruzzo W.L."/>
            <person name="Wloga D."/>
            <person name="Gaertig J."/>
            <person name="Frankel J."/>
            <person name="Tsao C.-C."/>
            <person name="Gorovsky M.A."/>
            <person name="Keeling P.J."/>
            <person name="Waller R.F."/>
            <person name="Patron N.J."/>
            <person name="Cherry J.M."/>
            <person name="Stover N.A."/>
            <person name="Krieger C.J."/>
            <person name="del Toro C."/>
            <person name="Ryder H.F."/>
            <person name="Williamson S.C."/>
            <person name="Barbeau R.A."/>
            <person name="Hamilton E.P."/>
            <person name="Orias E."/>
        </authorList>
    </citation>
    <scope>NUCLEOTIDE SEQUENCE [LARGE SCALE GENOMIC DNA]</scope>
    <source>
        <strain evidence="29">SB210</strain>
    </source>
</reference>
<dbReference type="eggNOG" id="KOG4686">
    <property type="taxonomic scope" value="Eukaryota"/>
</dbReference>
<keyword evidence="6 26" id="KW-0472">Membrane</keyword>
<evidence type="ECO:0000256" key="13">
    <source>
        <dbReference type="ARBA" id="ARBA00044893"/>
    </source>
</evidence>
<dbReference type="OrthoDB" id="424834at2759"/>
<comment type="similarity">
    <text evidence="2">Belongs to the major facilitator superfamily.</text>
</comment>
<comment type="catalytic activity">
    <reaction evidence="19">
        <text>L-alanyl-L-lysine(out) = L-alanyl-L-lysine(in)</text>
        <dbReference type="Rhea" id="RHEA:79415"/>
        <dbReference type="ChEBI" id="CHEBI:192470"/>
    </reaction>
</comment>
<evidence type="ECO:0000256" key="16">
    <source>
        <dbReference type="ARBA" id="ARBA00044900"/>
    </source>
</evidence>
<sequence length="514" mass="58313">MENNGQNESRFYQSRLNEFEMEKNNNQPIDILYLQKTKNQSQKMEEQSNYSDDAQLLDKNKNQKSQTQKSTHRLKMFIAFLSGATIVGVYYCFDQPVPIHDNVRDRFKEKLNIDDDQFEVYYNILYGCFSWPNIVLPFFSGFVADKIGSRKVLVFLTSCALIGSFIFYIGYQQIIFGLMIAGRATIGICLGSIFSLLSYFISFYFFGGYLSVIMSVLLGLANFFDSLNVSITPTIIDYASGSVAIWIAIITCSFSFISSILLALLDYYIEQDIKKNQQGDFKEIESQQTKKDTSLTQLFINIKQLPTLYWLVLSYTVLSLWSILPFFGNSTTIFSENQYNGDSDSNQKSSLAASMLWYLVLPLGPTIGYMLDKFGHRSKASIVAGLLSGSANLMVFNLNPYIPIIMMSLSFSTFMSSYWSQVSYIVKKEIAASAYGLVMTGKFGGLAALTAIFGYMRSQLGTYWYSQIILSIFGFTTSIIAFVIFLVDKKANFGKLEKPKVKEENQQQNEVEQQ</sequence>